<proteinExistence type="predicted"/>
<evidence type="ECO:0000313" key="2">
    <source>
        <dbReference type="Proteomes" id="UP000007813"/>
    </source>
</evidence>
<name>J3ET38_9EURY</name>
<sequence>MSLREPVRHAVHRRALFDERLDFTYPGHNQMTDTRTTDTMIAEGTLTARQYTFAGVGLQHRATTEGGDRR</sequence>
<dbReference type="AlphaFoldDB" id="J3ET38"/>
<protein>
    <submittedName>
        <fullName evidence="1">Uncharacterized protein</fullName>
    </submittedName>
</protein>
<organism evidence="1 2">
    <name type="scientific">Halogranum salarium B-1</name>
    <dbReference type="NCBI Taxonomy" id="1210908"/>
    <lineage>
        <taxon>Archaea</taxon>
        <taxon>Methanobacteriati</taxon>
        <taxon>Methanobacteriota</taxon>
        <taxon>Stenosarchaea group</taxon>
        <taxon>Halobacteria</taxon>
        <taxon>Halobacteriales</taxon>
        <taxon>Haloferacaceae</taxon>
    </lineage>
</organism>
<reference evidence="1 2" key="1">
    <citation type="journal article" date="2012" name="J. Bacteriol.">
        <title>Draft Genome Sequence of the Extremely Halophilic Archaeon Halogranum salarium B-1T.</title>
        <authorList>
            <person name="Kim K.K."/>
            <person name="Lee K.C."/>
            <person name="Lee J.S."/>
        </authorList>
    </citation>
    <scope>NUCLEOTIDE SEQUENCE [LARGE SCALE GENOMIC DNA]</scope>
    <source>
        <strain evidence="1 2">B-1</strain>
    </source>
</reference>
<comment type="caution">
    <text evidence="1">The sequence shown here is derived from an EMBL/GenBank/DDBJ whole genome shotgun (WGS) entry which is preliminary data.</text>
</comment>
<accession>J3ET38</accession>
<gene>
    <name evidence="1" type="ORF">HSB1_45830</name>
</gene>
<evidence type="ECO:0000313" key="1">
    <source>
        <dbReference type="EMBL" id="EJN57197.1"/>
    </source>
</evidence>
<dbReference type="Proteomes" id="UP000007813">
    <property type="component" value="Unassembled WGS sequence"/>
</dbReference>
<dbReference type="EMBL" id="ALJD01000016">
    <property type="protein sequence ID" value="EJN57197.1"/>
    <property type="molecule type" value="Genomic_DNA"/>
</dbReference>